<feature type="compositionally biased region" description="Low complexity" evidence="1">
    <location>
        <begin position="56"/>
        <end position="72"/>
    </location>
</feature>
<dbReference type="EMBL" id="ML994349">
    <property type="protein sequence ID" value="KAF2196645.1"/>
    <property type="molecule type" value="Genomic_DNA"/>
</dbReference>
<evidence type="ECO:0000313" key="2">
    <source>
        <dbReference type="EMBL" id="KAF2196645.1"/>
    </source>
</evidence>
<accession>A0A9P4JCB1</accession>
<dbReference type="OrthoDB" id="4364842at2759"/>
<keyword evidence="3" id="KW-1185">Reference proteome</keyword>
<gene>
    <name evidence="2" type="ORF">GQ43DRAFT_404652</name>
</gene>
<feature type="non-terminal residue" evidence="2">
    <location>
        <position position="218"/>
    </location>
</feature>
<proteinExistence type="predicted"/>
<organism evidence="2 3">
    <name type="scientific">Delitschia confertaspora ATCC 74209</name>
    <dbReference type="NCBI Taxonomy" id="1513339"/>
    <lineage>
        <taxon>Eukaryota</taxon>
        <taxon>Fungi</taxon>
        <taxon>Dikarya</taxon>
        <taxon>Ascomycota</taxon>
        <taxon>Pezizomycotina</taxon>
        <taxon>Dothideomycetes</taxon>
        <taxon>Pleosporomycetidae</taxon>
        <taxon>Pleosporales</taxon>
        <taxon>Delitschiaceae</taxon>
        <taxon>Delitschia</taxon>
    </lineage>
</organism>
<protein>
    <submittedName>
        <fullName evidence="2">Uncharacterized protein</fullName>
    </submittedName>
</protein>
<sequence length="218" mass="24980">MPPTFTNQVILRDEADWGLWIYSVKQIANSGRVWEYINPELPYQPLNKPEKPERPAAAANSTASSINSSATAAPLQATTDDFTRYNQDLLYFIKDQNTIYDQLKLLQERYSPTTVDREYRIQKAYETAKILKAETAWSSNRQQPIPDDAKLSTILAEFLRYCRIIKLTKANIHGGAFGATLNNEMSPYKRKRQGKHDKATRPCLCGDIHFWGQCPYID</sequence>
<reference evidence="2" key="1">
    <citation type="journal article" date="2020" name="Stud. Mycol.">
        <title>101 Dothideomycetes genomes: a test case for predicting lifestyles and emergence of pathogens.</title>
        <authorList>
            <person name="Haridas S."/>
            <person name="Albert R."/>
            <person name="Binder M."/>
            <person name="Bloem J."/>
            <person name="Labutti K."/>
            <person name="Salamov A."/>
            <person name="Andreopoulos B."/>
            <person name="Baker S."/>
            <person name="Barry K."/>
            <person name="Bills G."/>
            <person name="Bluhm B."/>
            <person name="Cannon C."/>
            <person name="Castanera R."/>
            <person name="Culley D."/>
            <person name="Daum C."/>
            <person name="Ezra D."/>
            <person name="Gonzalez J."/>
            <person name="Henrissat B."/>
            <person name="Kuo A."/>
            <person name="Liang C."/>
            <person name="Lipzen A."/>
            <person name="Lutzoni F."/>
            <person name="Magnuson J."/>
            <person name="Mondo S."/>
            <person name="Nolan M."/>
            <person name="Ohm R."/>
            <person name="Pangilinan J."/>
            <person name="Park H.-J."/>
            <person name="Ramirez L."/>
            <person name="Alfaro M."/>
            <person name="Sun H."/>
            <person name="Tritt A."/>
            <person name="Yoshinaga Y."/>
            <person name="Zwiers L.-H."/>
            <person name="Turgeon B."/>
            <person name="Goodwin S."/>
            <person name="Spatafora J."/>
            <person name="Crous P."/>
            <person name="Grigoriev I."/>
        </authorList>
    </citation>
    <scope>NUCLEOTIDE SEQUENCE</scope>
    <source>
        <strain evidence="2">ATCC 74209</strain>
    </source>
</reference>
<evidence type="ECO:0000313" key="3">
    <source>
        <dbReference type="Proteomes" id="UP000799536"/>
    </source>
</evidence>
<feature type="region of interest" description="Disordered" evidence="1">
    <location>
        <begin position="45"/>
        <end position="72"/>
    </location>
</feature>
<dbReference type="AlphaFoldDB" id="A0A9P4JCB1"/>
<name>A0A9P4JCB1_9PLEO</name>
<dbReference type="Proteomes" id="UP000799536">
    <property type="component" value="Unassembled WGS sequence"/>
</dbReference>
<evidence type="ECO:0000256" key="1">
    <source>
        <dbReference type="SAM" id="MobiDB-lite"/>
    </source>
</evidence>
<comment type="caution">
    <text evidence="2">The sequence shown here is derived from an EMBL/GenBank/DDBJ whole genome shotgun (WGS) entry which is preliminary data.</text>
</comment>